<dbReference type="Gene3D" id="3.40.50.10710">
    <property type="entry name" value="Metallo-hydrolase/oxidoreductase"/>
    <property type="match status" value="1"/>
</dbReference>
<dbReference type="Pfam" id="PF07521">
    <property type="entry name" value="RMMBL"/>
    <property type="match status" value="1"/>
</dbReference>
<evidence type="ECO:0000256" key="1">
    <source>
        <dbReference type="ARBA" id="ARBA00022490"/>
    </source>
</evidence>
<name>A0A9E6SQK0_9RICK</name>
<evidence type="ECO:0000256" key="4">
    <source>
        <dbReference type="ARBA" id="ARBA00022801"/>
    </source>
</evidence>
<dbReference type="InterPro" id="IPR055132">
    <property type="entry name" value="RNase_J_b_CASP"/>
</dbReference>
<evidence type="ECO:0000256" key="3">
    <source>
        <dbReference type="ARBA" id="ARBA00022723"/>
    </source>
</evidence>
<protein>
    <submittedName>
        <fullName evidence="9">Ribonuclease J 1</fullName>
        <ecNumber evidence="9">3.1.-.-</ecNumber>
    </submittedName>
</protein>
<dbReference type="InterPro" id="IPR042173">
    <property type="entry name" value="RNase_J_2"/>
</dbReference>
<dbReference type="InterPro" id="IPR041636">
    <property type="entry name" value="RNase_J_C"/>
</dbReference>
<organism evidence="9 10">
    <name type="scientific">Rickettsia tillamookensis</name>
    <dbReference type="NCBI Taxonomy" id="2761623"/>
    <lineage>
        <taxon>Bacteria</taxon>
        <taxon>Pseudomonadati</taxon>
        <taxon>Pseudomonadota</taxon>
        <taxon>Alphaproteobacteria</taxon>
        <taxon>Rickettsiales</taxon>
        <taxon>Rickettsiaceae</taxon>
        <taxon>Rickettsieae</taxon>
        <taxon>Rickettsia</taxon>
        <taxon>spotted fever group</taxon>
    </lineage>
</organism>
<keyword evidence="4 9" id="KW-0378">Hydrolase</keyword>
<reference evidence="9 10" key="1">
    <citation type="journal article" date="2021" name="Int. J. Syst. Evol. Microbiol.">
        <title>Characterization of a novel transitional group Rickettsia species (Rickettsia tillamookensis sp. nov.) from the western black-legged tick, Ixodes pacificus.</title>
        <authorList>
            <person name="Gauthier D.T."/>
            <person name="Karpathy S.E."/>
            <person name="Grizzard S.L."/>
            <person name="Batra D."/>
            <person name="Rowe L.A."/>
            <person name="Paddock C.D."/>
        </authorList>
    </citation>
    <scope>NUCLEOTIDE SEQUENCE [LARGE SCALE GENOMIC DNA]</scope>
    <source>
        <strain evidence="9 10">Tillamook 23</strain>
    </source>
</reference>
<evidence type="ECO:0000256" key="7">
    <source>
        <dbReference type="ARBA" id="ARBA00022884"/>
    </source>
</evidence>
<dbReference type="PANTHER" id="PTHR43694:SF1">
    <property type="entry name" value="RIBONUCLEASE J"/>
    <property type="match status" value="1"/>
</dbReference>
<keyword evidence="7" id="KW-0694">RNA-binding</keyword>
<evidence type="ECO:0000259" key="8">
    <source>
        <dbReference type="SMART" id="SM00849"/>
    </source>
</evidence>
<dbReference type="InterPro" id="IPR036866">
    <property type="entry name" value="RibonucZ/Hydroxyglut_hydro"/>
</dbReference>
<gene>
    <name evidence="9" type="primary">rnj1</name>
    <name evidence="9" type="ORF">H6P87_00630</name>
</gene>
<dbReference type="NCBIfam" id="TIGR00649">
    <property type="entry name" value="MG423"/>
    <property type="match status" value="1"/>
</dbReference>
<dbReference type="InterPro" id="IPR011108">
    <property type="entry name" value="RMMBL"/>
</dbReference>
<dbReference type="GO" id="GO:0016787">
    <property type="term" value="F:hydrolase activity"/>
    <property type="evidence" value="ECO:0007669"/>
    <property type="project" value="UniProtKB-KW"/>
</dbReference>
<feature type="domain" description="Metallo-beta-lactamase" evidence="8">
    <location>
        <begin position="25"/>
        <end position="220"/>
    </location>
</feature>
<keyword evidence="3" id="KW-0479">Metal-binding</keyword>
<dbReference type="InterPro" id="IPR001279">
    <property type="entry name" value="Metallo-B-lactamas"/>
</dbReference>
<accession>A0A9E6SQK0</accession>
<evidence type="ECO:0000313" key="10">
    <source>
        <dbReference type="Proteomes" id="UP000595296"/>
    </source>
</evidence>
<dbReference type="Gene3D" id="3.60.15.10">
    <property type="entry name" value="Ribonuclease Z/Hydroxyacylglutathione hydrolase-like"/>
    <property type="match status" value="1"/>
</dbReference>
<keyword evidence="2" id="KW-0540">Nuclease</keyword>
<dbReference type="Pfam" id="PF17770">
    <property type="entry name" value="RNase_J_C"/>
    <property type="match status" value="1"/>
</dbReference>
<sequence>MSSFNIKNHKNDLLFVPLGGSNEIGMNLNLYHYKGKWLMIDCGSGFADDYLPGVDMIIADSSFIEKYKKDIVGLILTHAHEDHLGGVQYLWNSLKCPIYTTTFTANFLKIRLNEYDFAKNIKIHEVKPGSKISLEPFSLEMVPLTHSAPEMQAIMIRTDAGNILHTGDWKFDNDPVLGKKADEELLKSYGDEGVLALVCDSTNVFNKGSSGSEGDVRKSLVDIIAGCPQMVVVSTFASNLARLDTIIHAAGFAGRKVVLTGRSLHRMMLAAQESGYFKDIAPLISERDVSRFRREELLVIATGCQGEPMAATAKLASNAHPSIKLAPKDTMIFSSKIIPGNEKKIFRLFNIFVKAGVEVITERDHFVHVSGHPSIDELQKMYSLIRPNICIPVHGEPVHIHEHVKLAKKNGIKQAVEVENGSVVLLDPNNAKVISKVENGYLAVDGNYLLPVESPIFKARRRMRESGIVVASVVINKKGLLAANPMLSMPGLLDPKEDMALVNLIKNDIKELITIQNKQAKKALSDEQVIEAIKGTIRKTLKQEINKSPVIIVNLEKSILV</sequence>
<evidence type="ECO:0000256" key="6">
    <source>
        <dbReference type="ARBA" id="ARBA00022839"/>
    </source>
</evidence>
<dbReference type="Pfam" id="PF00753">
    <property type="entry name" value="Lactamase_B"/>
    <property type="match status" value="1"/>
</dbReference>
<dbReference type="CDD" id="cd07714">
    <property type="entry name" value="RNaseJ_MBL-fold"/>
    <property type="match status" value="1"/>
</dbReference>
<dbReference type="Proteomes" id="UP000595296">
    <property type="component" value="Chromosome"/>
</dbReference>
<dbReference type="SUPFAM" id="SSF56281">
    <property type="entry name" value="Metallo-hydrolase/oxidoreductase"/>
    <property type="match status" value="1"/>
</dbReference>
<dbReference type="Gene3D" id="3.10.20.580">
    <property type="match status" value="1"/>
</dbReference>
<keyword evidence="5" id="KW-0862">Zinc</keyword>
<evidence type="ECO:0000256" key="2">
    <source>
        <dbReference type="ARBA" id="ARBA00022722"/>
    </source>
</evidence>
<dbReference type="InterPro" id="IPR004613">
    <property type="entry name" value="RNase_J"/>
</dbReference>
<keyword evidence="6" id="KW-0269">Exonuclease</keyword>
<evidence type="ECO:0000256" key="5">
    <source>
        <dbReference type="ARBA" id="ARBA00022833"/>
    </source>
</evidence>
<evidence type="ECO:0000313" key="9">
    <source>
        <dbReference type="EMBL" id="QQV75085.1"/>
    </source>
</evidence>
<dbReference type="EC" id="3.1.-.-" evidence="9"/>
<dbReference type="Pfam" id="PF22505">
    <property type="entry name" value="RNase_J_b_CASP"/>
    <property type="match status" value="1"/>
</dbReference>
<dbReference type="RefSeq" id="WP_202070008.1">
    <property type="nucleotide sequence ID" value="NZ_CP060138.2"/>
</dbReference>
<dbReference type="SMART" id="SM00849">
    <property type="entry name" value="Lactamase_B"/>
    <property type="match status" value="1"/>
</dbReference>
<keyword evidence="1" id="KW-0963">Cytoplasm</keyword>
<dbReference type="EMBL" id="CP060138">
    <property type="protein sequence ID" value="QQV75085.1"/>
    <property type="molecule type" value="Genomic_DNA"/>
</dbReference>
<keyword evidence="10" id="KW-1185">Reference proteome</keyword>
<proteinExistence type="predicted"/>
<dbReference type="PANTHER" id="PTHR43694">
    <property type="entry name" value="RIBONUCLEASE J"/>
    <property type="match status" value="1"/>
</dbReference>